<dbReference type="PANTHER" id="PTHR30399">
    <property type="entry name" value="UNCHARACTERIZED PROTEIN YGJP"/>
    <property type="match status" value="1"/>
</dbReference>
<evidence type="ECO:0000259" key="1">
    <source>
        <dbReference type="Pfam" id="PF01863"/>
    </source>
</evidence>
<gene>
    <name evidence="2" type="ORF">E5334_05055</name>
</gene>
<evidence type="ECO:0000313" key="3">
    <source>
        <dbReference type="Proteomes" id="UP000310263"/>
    </source>
</evidence>
<protein>
    <submittedName>
        <fullName evidence="2">DUF45 domain-containing protein</fullName>
    </submittedName>
</protein>
<dbReference type="PANTHER" id="PTHR30399:SF1">
    <property type="entry name" value="UTP PYROPHOSPHATASE"/>
    <property type="match status" value="1"/>
</dbReference>
<organism evidence="2 3">
    <name type="scientific">Muricaecibacterium torontonense</name>
    <dbReference type="NCBI Taxonomy" id="3032871"/>
    <lineage>
        <taxon>Bacteria</taxon>
        <taxon>Bacillati</taxon>
        <taxon>Actinomycetota</taxon>
        <taxon>Coriobacteriia</taxon>
        <taxon>Coriobacteriales</taxon>
        <taxon>Atopobiaceae</taxon>
        <taxon>Muricaecibacterium</taxon>
    </lineage>
</organism>
<feature type="domain" description="YgjP-like metallopeptidase" evidence="1">
    <location>
        <begin position="25"/>
        <end position="265"/>
    </location>
</feature>
<sequence length="277" mass="31322">MPSAKSYEFDLNGLPVYITRRHTSHITLRVLPDRTLSLSAPLSATKRSLAEFLYSHERHANDLLQDYEDHHDPALPRLQHAFSHLEPQEEVVWWGQPLSVVWSPTPVPILRSSASPTEKPLSPDHENPSRAGISVDELRGQVTFWGPAAQEGSEARVLRQKLLRVELSAALSSAASRRIPQVESALGVTVESLSFRAMTSRWGSCRYEKGRISLNLDLATHELSALEMVLWHEACHLRVPNHGWEFKNLLSSVYPQWKTVSDQLDYEGMRLPKSIAR</sequence>
<keyword evidence="3" id="KW-1185">Reference proteome</keyword>
<name>A0A4S2F134_9ACTN</name>
<dbReference type="CDD" id="cd07344">
    <property type="entry name" value="M48_yhfN_like"/>
    <property type="match status" value="1"/>
</dbReference>
<comment type="caution">
    <text evidence="2">The sequence shown here is derived from an EMBL/GenBank/DDBJ whole genome shotgun (WGS) entry which is preliminary data.</text>
</comment>
<dbReference type="Gene3D" id="3.30.2010.10">
    <property type="entry name" value="Metalloproteases ('zincins'), catalytic domain"/>
    <property type="match status" value="1"/>
</dbReference>
<dbReference type="InterPro" id="IPR053136">
    <property type="entry name" value="UTP_pyrophosphatase-like"/>
</dbReference>
<dbReference type="AlphaFoldDB" id="A0A4S2F134"/>
<dbReference type="EMBL" id="SRYE01000003">
    <property type="protein sequence ID" value="TGY62047.1"/>
    <property type="molecule type" value="Genomic_DNA"/>
</dbReference>
<proteinExistence type="predicted"/>
<dbReference type="Pfam" id="PF01863">
    <property type="entry name" value="YgjP-like"/>
    <property type="match status" value="1"/>
</dbReference>
<evidence type="ECO:0000313" key="2">
    <source>
        <dbReference type="EMBL" id="TGY62047.1"/>
    </source>
</evidence>
<dbReference type="OrthoDB" id="9811177at2"/>
<accession>A0A4S2F134</accession>
<dbReference type="RefSeq" id="WP_136012530.1">
    <property type="nucleotide sequence ID" value="NZ_SRYE01000003.1"/>
</dbReference>
<dbReference type="Proteomes" id="UP000310263">
    <property type="component" value="Unassembled WGS sequence"/>
</dbReference>
<reference evidence="2 3" key="1">
    <citation type="submission" date="2019-04" db="EMBL/GenBank/DDBJ databases">
        <title>Microbes associate with the intestines of laboratory mice.</title>
        <authorList>
            <person name="Navarre W."/>
            <person name="Wong E."/>
            <person name="Huang K."/>
            <person name="Tropini C."/>
            <person name="Ng K."/>
            <person name="Yu B."/>
        </authorList>
    </citation>
    <scope>NUCLEOTIDE SEQUENCE [LARGE SCALE GENOMIC DNA]</scope>
    <source>
        <strain evidence="2 3">NM07_P-09</strain>
    </source>
</reference>
<dbReference type="InterPro" id="IPR002725">
    <property type="entry name" value="YgjP-like_metallopeptidase"/>
</dbReference>